<dbReference type="Proteomes" id="UP001549145">
    <property type="component" value="Unassembled WGS sequence"/>
</dbReference>
<proteinExistence type="predicted"/>
<dbReference type="RefSeq" id="WP_238279921.1">
    <property type="nucleotide sequence ID" value="NZ_BPQL01000069.1"/>
</dbReference>
<accession>A0ABV2KYP0</accession>
<organism evidence="1 2">
    <name type="scientific">Methylobacterium goesingense</name>
    <dbReference type="NCBI Taxonomy" id="243690"/>
    <lineage>
        <taxon>Bacteria</taxon>
        <taxon>Pseudomonadati</taxon>
        <taxon>Pseudomonadota</taxon>
        <taxon>Alphaproteobacteria</taxon>
        <taxon>Hyphomicrobiales</taxon>
        <taxon>Methylobacteriaceae</taxon>
        <taxon>Methylobacterium</taxon>
    </lineage>
</organism>
<name>A0ABV2KYP0_9HYPH</name>
<gene>
    <name evidence="1" type="ORF">ABID43_000211</name>
</gene>
<sequence length="83" mass="9152">MTISMQGPMFEFRLQIRSAHAMIWQAPEALETSLLAEAMQIADRLAKACRRTAASSCNATRSWVVEIFDETNGISYQAPVCGA</sequence>
<reference evidence="1 2" key="1">
    <citation type="submission" date="2024-06" db="EMBL/GenBank/DDBJ databases">
        <title>Genomic Encyclopedia of Type Strains, Phase IV (KMG-IV): sequencing the most valuable type-strain genomes for metagenomic binning, comparative biology and taxonomic classification.</title>
        <authorList>
            <person name="Goeker M."/>
        </authorList>
    </citation>
    <scope>NUCLEOTIDE SEQUENCE [LARGE SCALE GENOMIC DNA]</scope>
    <source>
        <strain evidence="1 2">DSM 21331</strain>
    </source>
</reference>
<evidence type="ECO:0000313" key="1">
    <source>
        <dbReference type="EMBL" id="MET3690692.1"/>
    </source>
</evidence>
<dbReference type="EMBL" id="JBEPMM010000001">
    <property type="protein sequence ID" value="MET3690692.1"/>
    <property type="molecule type" value="Genomic_DNA"/>
</dbReference>
<evidence type="ECO:0000313" key="2">
    <source>
        <dbReference type="Proteomes" id="UP001549145"/>
    </source>
</evidence>
<comment type="caution">
    <text evidence="1">The sequence shown here is derived from an EMBL/GenBank/DDBJ whole genome shotgun (WGS) entry which is preliminary data.</text>
</comment>
<protein>
    <submittedName>
        <fullName evidence="1">Uncharacterized protein</fullName>
    </submittedName>
</protein>
<keyword evidence="2" id="KW-1185">Reference proteome</keyword>